<protein>
    <submittedName>
        <fullName evidence="1">Uncharacterized protein</fullName>
    </submittedName>
</protein>
<dbReference type="EMBL" id="GBXM01067029">
    <property type="protein sequence ID" value="JAH41548.1"/>
    <property type="molecule type" value="Transcribed_RNA"/>
</dbReference>
<accession>A0A0E9SLZ7</accession>
<evidence type="ECO:0000313" key="1">
    <source>
        <dbReference type="EMBL" id="JAH41548.1"/>
    </source>
</evidence>
<organism evidence="1">
    <name type="scientific">Anguilla anguilla</name>
    <name type="common">European freshwater eel</name>
    <name type="synonym">Muraena anguilla</name>
    <dbReference type="NCBI Taxonomy" id="7936"/>
    <lineage>
        <taxon>Eukaryota</taxon>
        <taxon>Metazoa</taxon>
        <taxon>Chordata</taxon>
        <taxon>Craniata</taxon>
        <taxon>Vertebrata</taxon>
        <taxon>Euteleostomi</taxon>
        <taxon>Actinopterygii</taxon>
        <taxon>Neopterygii</taxon>
        <taxon>Teleostei</taxon>
        <taxon>Anguilliformes</taxon>
        <taxon>Anguillidae</taxon>
        <taxon>Anguilla</taxon>
    </lineage>
</organism>
<reference evidence="1" key="1">
    <citation type="submission" date="2014-11" db="EMBL/GenBank/DDBJ databases">
        <authorList>
            <person name="Amaro Gonzalez C."/>
        </authorList>
    </citation>
    <scope>NUCLEOTIDE SEQUENCE</scope>
</reference>
<sequence length="34" mass="3694">MTSNERNNKDKARYTSMSSLFSVVLANVSSVVAS</sequence>
<dbReference type="AlphaFoldDB" id="A0A0E9SLZ7"/>
<proteinExistence type="predicted"/>
<reference evidence="1" key="2">
    <citation type="journal article" date="2015" name="Fish Shellfish Immunol.">
        <title>Early steps in the European eel (Anguilla anguilla)-Vibrio vulnificus interaction in the gills: Role of the RtxA13 toxin.</title>
        <authorList>
            <person name="Callol A."/>
            <person name="Pajuelo D."/>
            <person name="Ebbesson L."/>
            <person name="Teles M."/>
            <person name="MacKenzie S."/>
            <person name="Amaro C."/>
        </authorList>
    </citation>
    <scope>NUCLEOTIDE SEQUENCE</scope>
</reference>
<name>A0A0E9SLZ7_ANGAN</name>